<keyword evidence="2" id="KW-1133">Transmembrane helix</keyword>
<sequence length="465" mass="47720">MFKYVAICAGLLGMVSFLLVAWSLWSRGQKKKARKSARGGTNTGAVPVPTGAHAAALAPGQGGEARTMIVDMGLDPGPGESQRTAFVDMGEMSGDAAGPGESQRTAFVDMNDYVDEELATAFLSPEDIPGGGSDATVVDSAPEGFDDEHEGGPTGTLILDDLVEEMAAPPASSETMILDDQPAGAPGPGLRTVVRGSMNAAAGSLPSAPAMATPRAPAMATPRAPVAATPRAPAMATPRAPVAATPRAPAMATPRAPVAATPRAPAMATPRMPATPKPRAPVSPKPRMPVAAKPSAPATPKPRLPGVAKPSASATPKPRMPVSPKPRMPVAAKPKAPVAPKPSGSIVPSMFRAKLSEGSKPKAKPGGERVVVPPSAEADPIDDAEFDAFSATSDAEEDGFDDYEDDMDEDFGAEGEDEFDGLDGDDEDDDDPFADDAPETLLVHQSELLEVMQKARADKEGSEAG</sequence>
<keyword evidence="2" id="KW-0472">Membrane</keyword>
<dbReference type="RefSeq" id="WP_006977055.1">
    <property type="nucleotide sequence ID" value="NZ_ABCS01000176.1"/>
</dbReference>
<name>A6GK19_9BACT</name>
<feature type="region of interest" description="Disordered" evidence="1">
    <location>
        <begin position="221"/>
        <end position="439"/>
    </location>
</feature>
<evidence type="ECO:0000256" key="2">
    <source>
        <dbReference type="SAM" id="Phobius"/>
    </source>
</evidence>
<keyword evidence="2" id="KW-0812">Transmembrane</keyword>
<organism evidence="3 4">
    <name type="scientific">Plesiocystis pacifica SIR-1</name>
    <dbReference type="NCBI Taxonomy" id="391625"/>
    <lineage>
        <taxon>Bacteria</taxon>
        <taxon>Pseudomonadati</taxon>
        <taxon>Myxococcota</taxon>
        <taxon>Polyangia</taxon>
        <taxon>Nannocystales</taxon>
        <taxon>Nannocystaceae</taxon>
        <taxon>Plesiocystis</taxon>
    </lineage>
</organism>
<comment type="caution">
    <text evidence="3">The sequence shown here is derived from an EMBL/GenBank/DDBJ whole genome shotgun (WGS) entry which is preliminary data.</text>
</comment>
<dbReference type="Proteomes" id="UP000005801">
    <property type="component" value="Unassembled WGS sequence"/>
</dbReference>
<evidence type="ECO:0000313" key="3">
    <source>
        <dbReference type="EMBL" id="EDM73780.1"/>
    </source>
</evidence>
<dbReference type="EMBL" id="ABCS01000176">
    <property type="protein sequence ID" value="EDM73780.1"/>
    <property type="molecule type" value="Genomic_DNA"/>
</dbReference>
<accession>A6GK19</accession>
<dbReference type="STRING" id="391625.PPSIR1_13790"/>
<dbReference type="PANTHER" id="PTHR47641">
    <property type="entry name" value="PERIAXIN-LIKE"/>
    <property type="match status" value="1"/>
</dbReference>
<feature type="compositionally biased region" description="Pro residues" evidence="1">
    <location>
        <begin position="273"/>
        <end position="287"/>
    </location>
</feature>
<feature type="compositionally biased region" description="Low complexity" evidence="1">
    <location>
        <begin position="221"/>
        <end position="272"/>
    </location>
</feature>
<feature type="compositionally biased region" description="Pro residues" evidence="1">
    <location>
        <begin position="318"/>
        <end position="327"/>
    </location>
</feature>
<evidence type="ECO:0000313" key="4">
    <source>
        <dbReference type="Proteomes" id="UP000005801"/>
    </source>
</evidence>
<gene>
    <name evidence="3" type="ORF">PPSIR1_13790</name>
</gene>
<keyword evidence="4" id="KW-1185">Reference proteome</keyword>
<dbReference type="PANTHER" id="PTHR47641:SF10">
    <property type="entry name" value="SERINE-RICH 25 KDA ANTIGEN PROTEIN"/>
    <property type="match status" value="1"/>
</dbReference>
<evidence type="ECO:0000256" key="1">
    <source>
        <dbReference type="SAM" id="MobiDB-lite"/>
    </source>
</evidence>
<feature type="transmembrane region" description="Helical" evidence="2">
    <location>
        <begin position="6"/>
        <end position="25"/>
    </location>
</feature>
<dbReference type="AlphaFoldDB" id="A6GK19"/>
<protein>
    <submittedName>
        <fullName evidence="3">Uncharacterized protein</fullName>
    </submittedName>
</protein>
<reference evidence="3 4" key="1">
    <citation type="submission" date="2007-06" db="EMBL/GenBank/DDBJ databases">
        <authorList>
            <person name="Shimkets L."/>
            <person name="Ferriera S."/>
            <person name="Johnson J."/>
            <person name="Kravitz S."/>
            <person name="Beeson K."/>
            <person name="Sutton G."/>
            <person name="Rogers Y.-H."/>
            <person name="Friedman R."/>
            <person name="Frazier M."/>
            <person name="Venter J.C."/>
        </authorList>
    </citation>
    <scope>NUCLEOTIDE SEQUENCE [LARGE SCALE GENOMIC DNA]</scope>
    <source>
        <strain evidence="3 4">SIR-1</strain>
    </source>
</reference>
<dbReference type="eggNOG" id="COG3266">
    <property type="taxonomic scope" value="Bacteria"/>
</dbReference>
<feature type="compositionally biased region" description="Acidic residues" evidence="1">
    <location>
        <begin position="394"/>
        <end position="438"/>
    </location>
</feature>
<feature type="compositionally biased region" description="Low complexity" evidence="1">
    <location>
        <begin position="328"/>
        <end position="342"/>
    </location>
</feature>
<proteinExistence type="predicted"/>